<dbReference type="EMBL" id="GBRH01245583">
    <property type="protein sequence ID" value="JAD52312.1"/>
    <property type="molecule type" value="Transcribed_RNA"/>
</dbReference>
<protein>
    <submittedName>
        <fullName evidence="1">Uncharacterized protein</fullName>
    </submittedName>
</protein>
<evidence type="ECO:0000313" key="1">
    <source>
        <dbReference type="EMBL" id="JAD52312.1"/>
    </source>
</evidence>
<reference evidence="1" key="1">
    <citation type="submission" date="2014-09" db="EMBL/GenBank/DDBJ databases">
        <authorList>
            <person name="Magalhaes I.L.F."/>
            <person name="Oliveira U."/>
            <person name="Santos F.R."/>
            <person name="Vidigal T.H.D.A."/>
            <person name="Brescovit A.D."/>
            <person name="Santos A.J."/>
        </authorList>
    </citation>
    <scope>NUCLEOTIDE SEQUENCE</scope>
    <source>
        <tissue evidence="1">Shoot tissue taken approximately 20 cm above the soil surface</tissue>
    </source>
</reference>
<name>A0A0A9AYZ3_ARUDO</name>
<proteinExistence type="predicted"/>
<sequence length="14" mass="1576">MLKCDCAMLMDTSN</sequence>
<organism evidence="1">
    <name type="scientific">Arundo donax</name>
    <name type="common">Giant reed</name>
    <name type="synonym">Donax arundinaceus</name>
    <dbReference type="NCBI Taxonomy" id="35708"/>
    <lineage>
        <taxon>Eukaryota</taxon>
        <taxon>Viridiplantae</taxon>
        <taxon>Streptophyta</taxon>
        <taxon>Embryophyta</taxon>
        <taxon>Tracheophyta</taxon>
        <taxon>Spermatophyta</taxon>
        <taxon>Magnoliopsida</taxon>
        <taxon>Liliopsida</taxon>
        <taxon>Poales</taxon>
        <taxon>Poaceae</taxon>
        <taxon>PACMAD clade</taxon>
        <taxon>Arundinoideae</taxon>
        <taxon>Arundineae</taxon>
        <taxon>Arundo</taxon>
    </lineage>
</organism>
<accession>A0A0A9AYZ3</accession>
<reference evidence="1" key="2">
    <citation type="journal article" date="2015" name="Data Brief">
        <title>Shoot transcriptome of the giant reed, Arundo donax.</title>
        <authorList>
            <person name="Barrero R.A."/>
            <person name="Guerrero F.D."/>
            <person name="Moolhuijzen P."/>
            <person name="Goolsby J.A."/>
            <person name="Tidwell J."/>
            <person name="Bellgard S.E."/>
            <person name="Bellgard M.I."/>
        </authorList>
    </citation>
    <scope>NUCLEOTIDE SEQUENCE</scope>
    <source>
        <tissue evidence="1">Shoot tissue taken approximately 20 cm above the soil surface</tissue>
    </source>
</reference>